<evidence type="ECO:0000313" key="2">
    <source>
        <dbReference type="EMBL" id="OAP17286.1"/>
    </source>
</evidence>
<organism evidence="2 3">
    <name type="scientific">Arabidopsis thaliana</name>
    <name type="common">Mouse-ear cress</name>
    <dbReference type="NCBI Taxonomy" id="3702"/>
    <lineage>
        <taxon>Eukaryota</taxon>
        <taxon>Viridiplantae</taxon>
        <taxon>Streptophyta</taxon>
        <taxon>Embryophyta</taxon>
        <taxon>Tracheophyta</taxon>
        <taxon>Spermatophyta</taxon>
        <taxon>Magnoliopsida</taxon>
        <taxon>eudicotyledons</taxon>
        <taxon>Gunneridae</taxon>
        <taxon>Pentapetalae</taxon>
        <taxon>rosids</taxon>
        <taxon>malvids</taxon>
        <taxon>Brassicales</taxon>
        <taxon>Brassicaceae</taxon>
        <taxon>Camelineae</taxon>
        <taxon>Arabidopsis</taxon>
    </lineage>
</organism>
<gene>
    <name evidence="2" type="ordered locus">AXX17_At1g15270</name>
</gene>
<comment type="caution">
    <text evidence="2">The sequence shown here is derived from an EMBL/GenBank/DDBJ whole genome shotgun (WGS) entry which is preliminary data.</text>
</comment>
<dbReference type="AlphaFoldDB" id="A0A178WGB2"/>
<evidence type="ECO:0000313" key="3">
    <source>
        <dbReference type="Proteomes" id="UP000078284"/>
    </source>
</evidence>
<feature type="compositionally biased region" description="Polar residues" evidence="1">
    <location>
        <begin position="48"/>
        <end position="58"/>
    </location>
</feature>
<name>A0A178WGB2_ARATH</name>
<feature type="region of interest" description="Disordered" evidence="1">
    <location>
        <begin position="35"/>
        <end position="58"/>
    </location>
</feature>
<evidence type="ECO:0000256" key="1">
    <source>
        <dbReference type="SAM" id="MobiDB-lite"/>
    </source>
</evidence>
<dbReference type="EMBL" id="LUHQ01000001">
    <property type="protein sequence ID" value="OAP17286.1"/>
    <property type="molecule type" value="Genomic_DNA"/>
</dbReference>
<sequence length="58" mass="6468">MGEREACLVPKRGQVLKRVMSVVFFSCLCFPSRKNTQSCLRSSPSSSYVTPSLETIKP</sequence>
<reference evidence="3" key="1">
    <citation type="journal article" date="2016" name="Proc. Natl. Acad. Sci. U.S.A.">
        <title>Chromosome-level assembly of Arabidopsis thaliana Ler reveals the extent of translocation and inversion polymorphisms.</title>
        <authorList>
            <person name="Zapata L."/>
            <person name="Ding J."/>
            <person name="Willing E.M."/>
            <person name="Hartwig B."/>
            <person name="Bezdan D."/>
            <person name="Jiao W.B."/>
            <person name="Patel V."/>
            <person name="Velikkakam James G."/>
            <person name="Koornneef M."/>
            <person name="Ossowski S."/>
            <person name="Schneeberger K."/>
        </authorList>
    </citation>
    <scope>NUCLEOTIDE SEQUENCE [LARGE SCALE GENOMIC DNA]</scope>
    <source>
        <strain evidence="3">cv. Landsberg erecta</strain>
    </source>
</reference>
<proteinExistence type="predicted"/>
<protein>
    <submittedName>
        <fullName evidence="2">Uncharacterized protein</fullName>
    </submittedName>
</protein>
<accession>A0A178WGB2</accession>
<dbReference type="Proteomes" id="UP000078284">
    <property type="component" value="Chromosome 1"/>
</dbReference>